<evidence type="ECO:0000256" key="5">
    <source>
        <dbReference type="ARBA" id="ARBA00023002"/>
    </source>
</evidence>
<comment type="catalytic activity">
    <reaction evidence="13">
        <text>dibenzothiophene + 2 FMNH2 + 2 O2 = dibenzothiophene 5,5-dioxide + 2 FMN + 2 H2O + 2 H(+)</text>
        <dbReference type="Rhea" id="RHEA:49072"/>
        <dbReference type="ChEBI" id="CHEBI:15377"/>
        <dbReference type="ChEBI" id="CHEBI:15378"/>
        <dbReference type="ChEBI" id="CHEBI:15379"/>
        <dbReference type="ChEBI" id="CHEBI:23681"/>
        <dbReference type="ChEBI" id="CHEBI:57618"/>
        <dbReference type="ChEBI" id="CHEBI:58210"/>
        <dbReference type="ChEBI" id="CHEBI:90356"/>
        <dbReference type="EC" id="1.14.14.21"/>
    </reaction>
</comment>
<dbReference type="EMBL" id="BMFY01000002">
    <property type="protein sequence ID" value="GGA05762.1"/>
    <property type="molecule type" value="Genomic_DNA"/>
</dbReference>
<comment type="similarity">
    <text evidence="8">Belongs to the DszC flavin monooxygenase family.</text>
</comment>
<dbReference type="InterPro" id="IPR013107">
    <property type="entry name" value="Acyl-CoA_DH_C"/>
</dbReference>
<reference evidence="17" key="1">
    <citation type="journal article" date="2014" name="Int. J. Syst. Evol. Microbiol.">
        <title>Complete genome sequence of Corynebacterium casei LMG S-19264T (=DSM 44701T), isolated from a smear-ripened cheese.</title>
        <authorList>
            <consortium name="US DOE Joint Genome Institute (JGI-PGF)"/>
            <person name="Walter F."/>
            <person name="Albersmeier A."/>
            <person name="Kalinowski J."/>
            <person name="Ruckert C."/>
        </authorList>
    </citation>
    <scope>NUCLEOTIDE SEQUENCE</scope>
    <source>
        <strain evidence="17">CGMCC 1.12785</strain>
    </source>
</reference>
<evidence type="ECO:0000256" key="7">
    <source>
        <dbReference type="ARBA" id="ARBA00034307"/>
    </source>
</evidence>
<evidence type="ECO:0000256" key="9">
    <source>
        <dbReference type="ARBA" id="ARBA00034328"/>
    </source>
</evidence>
<dbReference type="PIRSF" id="PIRSF016578">
    <property type="entry name" value="HsaA"/>
    <property type="match status" value="1"/>
</dbReference>
<keyword evidence="6" id="KW-0503">Monooxygenase</keyword>
<evidence type="ECO:0000259" key="15">
    <source>
        <dbReference type="Pfam" id="PF02770"/>
    </source>
</evidence>
<dbReference type="GO" id="GO:0005737">
    <property type="term" value="C:cytoplasm"/>
    <property type="evidence" value="ECO:0007669"/>
    <property type="project" value="UniProtKB-SubCell"/>
</dbReference>
<feature type="domain" description="Acyl-CoA dehydrogenase C-terminal" evidence="16">
    <location>
        <begin position="243"/>
        <end position="386"/>
    </location>
</feature>
<evidence type="ECO:0000313" key="18">
    <source>
        <dbReference type="Proteomes" id="UP000616114"/>
    </source>
</evidence>
<name>A0A8J2TW03_9MICO</name>
<feature type="region of interest" description="Disordered" evidence="14">
    <location>
        <begin position="412"/>
        <end position="445"/>
    </location>
</feature>
<organism evidence="17 18">
    <name type="scientific">Sediminivirga luteola</name>
    <dbReference type="NCBI Taxonomy" id="1774748"/>
    <lineage>
        <taxon>Bacteria</taxon>
        <taxon>Bacillati</taxon>
        <taxon>Actinomycetota</taxon>
        <taxon>Actinomycetes</taxon>
        <taxon>Micrococcales</taxon>
        <taxon>Brevibacteriaceae</taxon>
        <taxon>Sediminivirga</taxon>
    </lineage>
</organism>
<protein>
    <recommendedName>
        <fullName evidence="10">Dibenzothiophene monooxygenase</fullName>
        <ecNumber evidence="9">1.14.14.21</ecNumber>
    </recommendedName>
</protein>
<evidence type="ECO:0000313" key="17">
    <source>
        <dbReference type="EMBL" id="GGA05762.1"/>
    </source>
</evidence>
<evidence type="ECO:0000256" key="6">
    <source>
        <dbReference type="ARBA" id="ARBA00023033"/>
    </source>
</evidence>
<dbReference type="AlphaFoldDB" id="A0A8J2TW03"/>
<dbReference type="GO" id="GO:0050660">
    <property type="term" value="F:flavin adenine dinucleotide binding"/>
    <property type="evidence" value="ECO:0007669"/>
    <property type="project" value="InterPro"/>
</dbReference>
<evidence type="ECO:0000256" key="10">
    <source>
        <dbReference type="ARBA" id="ARBA00034345"/>
    </source>
</evidence>
<dbReference type="RefSeq" id="WP_188549415.1">
    <property type="nucleotide sequence ID" value="NZ_BMFY01000002.1"/>
</dbReference>
<dbReference type="InterPro" id="IPR036250">
    <property type="entry name" value="AcylCo_DH-like_C"/>
</dbReference>
<comment type="pathway">
    <text evidence="7">Sulfur metabolism; dibenzothiophene degradation.</text>
</comment>
<keyword evidence="18" id="KW-1185">Reference proteome</keyword>
<dbReference type="InterPro" id="IPR006091">
    <property type="entry name" value="Acyl-CoA_Oxase/DH_mid-dom"/>
</dbReference>
<dbReference type="Gene3D" id="1.10.540.10">
    <property type="entry name" value="Acyl-CoA dehydrogenase/oxidase, N-terminal domain"/>
    <property type="match status" value="1"/>
</dbReference>
<feature type="compositionally biased region" description="Low complexity" evidence="14">
    <location>
        <begin position="412"/>
        <end position="430"/>
    </location>
</feature>
<evidence type="ECO:0000256" key="13">
    <source>
        <dbReference type="ARBA" id="ARBA00049456"/>
    </source>
</evidence>
<dbReference type="PANTHER" id="PTHR43884">
    <property type="entry name" value="ACYL-COA DEHYDROGENASE"/>
    <property type="match status" value="1"/>
</dbReference>
<evidence type="ECO:0000256" key="8">
    <source>
        <dbReference type="ARBA" id="ARBA00034317"/>
    </source>
</evidence>
<dbReference type="GO" id="GO:0003995">
    <property type="term" value="F:acyl-CoA dehydrogenase activity"/>
    <property type="evidence" value="ECO:0007669"/>
    <property type="project" value="TreeGrafter"/>
</dbReference>
<reference evidence="17" key="2">
    <citation type="submission" date="2020-09" db="EMBL/GenBank/DDBJ databases">
        <authorList>
            <person name="Sun Q."/>
            <person name="Zhou Y."/>
        </authorList>
    </citation>
    <scope>NUCLEOTIDE SEQUENCE</scope>
    <source>
        <strain evidence="17">CGMCC 1.12785</strain>
    </source>
</reference>
<evidence type="ECO:0000256" key="11">
    <source>
        <dbReference type="ARBA" id="ARBA00047859"/>
    </source>
</evidence>
<dbReference type="InterPro" id="IPR009100">
    <property type="entry name" value="AcylCoA_DH/oxidase_NM_dom_sf"/>
</dbReference>
<dbReference type="Proteomes" id="UP000616114">
    <property type="component" value="Unassembled WGS sequence"/>
</dbReference>
<comment type="subcellular location">
    <subcellularLocation>
        <location evidence="1">Cytoplasm</location>
    </subcellularLocation>
</comment>
<gene>
    <name evidence="17" type="ORF">GCM10011333_05780</name>
</gene>
<evidence type="ECO:0000256" key="12">
    <source>
        <dbReference type="ARBA" id="ARBA00048445"/>
    </source>
</evidence>
<evidence type="ECO:0000256" key="14">
    <source>
        <dbReference type="SAM" id="MobiDB-lite"/>
    </source>
</evidence>
<dbReference type="Gene3D" id="1.20.140.10">
    <property type="entry name" value="Butyryl-CoA Dehydrogenase, subunit A, domain 3"/>
    <property type="match status" value="1"/>
</dbReference>
<dbReference type="SUPFAM" id="SSF56645">
    <property type="entry name" value="Acyl-CoA dehydrogenase NM domain-like"/>
    <property type="match status" value="1"/>
</dbReference>
<evidence type="ECO:0000256" key="1">
    <source>
        <dbReference type="ARBA" id="ARBA00004496"/>
    </source>
</evidence>
<comment type="catalytic activity">
    <reaction evidence="12">
        <text>dibenzothiophene 5-oxide + FMNH2 + O2 = dibenzothiophene 5,5-dioxide + FMN + H2O + H(+)</text>
        <dbReference type="Rhea" id="RHEA:49080"/>
        <dbReference type="ChEBI" id="CHEBI:15377"/>
        <dbReference type="ChEBI" id="CHEBI:15378"/>
        <dbReference type="ChEBI" id="CHEBI:15379"/>
        <dbReference type="ChEBI" id="CHEBI:23683"/>
        <dbReference type="ChEBI" id="CHEBI:57618"/>
        <dbReference type="ChEBI" id="CHEBI:58210"/>
        <dbReference type="ChEBI" id="CHEBI:90356"/>
    </reaction>
</comment>
<keyword evidence="2" id="KW-0285">Flavoprotein</keyword>
<accession>A0A8J2TW03</accession>
<dbReference type="SUPFAM" id="SSF47203">
    <property type="entry name" value="Acyl-CoA dehydrogenase C-terminal domain-like"/>
    <property type="match status" value="1"/>
</dbReference>
<dbReference type="Gene3D" id="2.40.110.10">
    <property type="entry name" value="Butyryl-CoA Dehydrogenase, subunit A, domain 2"/>
    <property type="match status" value="1"/>
</dbReference>
<comment type="caution">
    <text evidence="17">The sequence shown here is derived from an EMBL/GenBank/DDBJ whole genome shotgun (WGS) entry which is preliminary data.</text>
</comment>
<dbReference type="GO" id="GO:0004497">
    <property type="term" value="F:monooxygenase activity"/>
    <property type="evidence" value="ECO:0007669"/>
    <property type="project" value="UniProtKB-KW"/>
</dbReference>
<evidence type="ECO:0000256" key="4">
    <source>
        <dbReference type="ARBA" id="ARBA00022741"/>
    </source>
</evidence>
<sequence length="445" mass="46719">MSRTPSEETHAAPAAGLPESLLEEIAEGAVDRELGRILPFEQVSRLDAAGFGALRVPREAGGLGLSIEDLIGEVIRLAQADSNIAHLYRGHFGFVESLRFQPEEIRRLWYGRVAEGATVGNASTEKGGNALGTLNTVLSRDAAGGWRLDGEKFYSTGTVFSDYTRVSAAEPDGSPGRRFAVVATDAPGVTVHDDWDGFGQRLTGTGTTVFEAVPVEPLAVLNRVAGTHEAVHEAAFFQLYLLAVQAGIARAALRDAVALVARRTRTFNTSGSGLPFRHDPLIQQIIGTMSAKTMVAEAVVREVARVHDRSLAAGLAAGTAEPGFGGELPVAVYEAELAVEKAQATVPAIVLEVTQELFQTVGASATARTKALDRHWRNAQTVATHNPIVFRARSIGDYEVNGALPEGLNAIGDAPGPAAGTHPAGSAAPATLPDRDAGEDSGAAR</sequence>
<keyword evidence="3" id="KW-0288">FMN</keyword>
<dbReference type="Pfam" id="PF08028">
    <property type="entry name" value="Acyl-CoA_dh_2"/>
    <property type="match status" value="1"/>
</dbReference>
<dbReference type="Pfam" id="PF02770">
    <property type="entry name" value="Acyl-CoA_dh_M"/>
    <property type="match status" value="1"/>
</dbReference>
<proteinExistence type="inferred from homology"/>
<dbReference type="InterPro" id="IPR046373">
    <property type="entry name" value="Acyl-CoA_Oxase/DH_mid-dom_sf"/>
</dbReference>
<evidence type="ECO:0000256" key="3">
    <source>
        <dbReference type="ARBA" id="ARBA00022643"/>
    </source>
</evidence>
<dbReference type="InterPro" id="IPR037069">
    <property type="entry name" value="AcylCoA_DH/ox_N_sf"/>
</dbReference>
<dbReference type="EC" id="1.14.14.21" evidence="9"/>
<feature type="domain" description="Acyl-CoA oxidase/dehydrogenase middle" evidence="15">
    <location>
        <begin position="125"/>
        <end position="213"/>
    </location>
</feature>
<evidence type="ECO:0000259" key="16">
    <source>
        <dbReference type="Pfam" id="PF08028"/>
    </source>
</evidence>
<dbReference type="PANTHER" id="PTHR43884:SF12">
    <property type="entry name" value="ISOVALERYL-COA DEHYDROGENASE, MITOCHONDRIAL-RELATED"/>
    <property type="match status" value="1"/>
</dbReference>
<comment type="catalytic activity">
    <reaction evidence="11">
        <text>dibenzothiophene + FMNH2 + O2 = dibenzothiophene 5-oxide + FMN + H2O + H(+)</text>
        <dbReference type="Rhea" id="RHEA:49076"/>
        <dbReference type="ChEBI" id="CHEBI:15377"/>
        <dbReference type="ChEBI" id="CHEBI:15378"/>
        <dbReference type="ChEBI" id="CHEBI:15379"/>
        <dbReference type="ChEBI" id="CHEBI:23681"/>
        <dbReference type="ChEBI" id="CHEBI:23683"/>
        <dbReference type="ChEBI" id="CHEBI:57618"/>
        <dbReference type="ChEBI" id="CHEBI:58210"/>
    </reaction>
</comment>
<keyword evidence="5" id="KW-0560">Oxidoreductase</keyword>
<keyword evidence="4" id="KW-0547">Nucleotide-binding</keyword>
<evidence type="ECO:0000256" key="2">
    <source>
        <dbReference type="ARBA" id="ARBA00022630"/>
    </source>
</evidence>